<comment type="caution">
    <text evidence="3">The sequence shown here is derived from an EMBL/GenBank/DDBJ whole genome shotgun (WGS) entry which is preliminary data.</text>
</comment>
<protein>
    <submittedName>
        <fullName evidence="3">DUF4126 domain-containing protein</fullName>
    </submittedName>
</protein>
<organism evidence="3 4">
    <name type="scientific">Mojavia pulchra JT2-VF2</name>
    <dbReference type="NCBI Taxonomy" id="287848"/>
    <lineage>
        <taxon>Bacteria</taxon>
        <taxon>Bacillati</taxon>
        <taxon>Cyanobacteriota</taxon>
        <taxon>Cyanophyceae</taxon>
        <taxon>Nostocales</taxon>
        <taxon>Nostocaceae</taxon>
    </lineage>
</organism>
<evidence type="ECO:0000313" key="3">
    <source>
        <dbReference type="EMBL" id="MBW4562567.1"/>
    </source>
</evidence>
<reference evidence="3" key="2">
    <citation type="journal article" date="2022" name="Microbiol. Resour. Announc.">
        <title>Metagenome Sequencing to Explore Phylogenomics of Terrestrial Cyanobacteria.</title>
        <authorList>
            <person name="Ward R.D."/>
            <person name="Stajich J.E."/>
            <person name="Johansen J.R."/>
            <person name="Huntemann M."/>
            <person name="Clum A."/>
            <person name="Foster B."/>
            <person name="Foster B."/>
            <person name="Roux S."/>
            <person name="Palaniappan K."/>
            <person name="Varghese N."/>
            <person name="Mukherjee S."/>
            <person name="Reddy T.B.K."/>
            <person name="Daum C."/>
            <person name="Copeland A."/>
            <person name="Chen I.A."/>
            <person name="Ivanova N.N."/>
            <person name="Kyrpides N.C."/>
            <person name="Shapiro N."/>
            <person name="Eloe-Fadrosh E.A."/>
            <person name="Pietrasiak N."/>
        </authorList>
    </citation>
    <scope>NUCLEOTIDE SEQUENCE</scope>
    <source>
        <strain evidence="3">JT2-VF2</strain>
    </source>
</reference>
<gene>
    <name evidence="3" type="ORF">KME32_15730</name>
</gene>
<proteinExistence type="predicted"/>
<feature type="transmembrane region" description="Helical" evidence="1">
    <location>
        <begin position="102"/>
        <end position="124"/>
    </location>
</feature>
<dbReference type="EMBL" id="JAHHHN010000008">
    <property type="protein sequence ID" value="MBW4562567.1"/>
    <property type="molecule type" value="Genomic_DNA"/>
</dbReference>
<name>A0A951PZU5_9NOST</name>
<evidence type="ECO:0000259" key="2">
    <source>
        <dbReference type="Pfam" id="PF13548"/>
    </source>
</evidence>
<accession>A0A951PZU5</accession>
<evidence type="ECO:0000256" key="1">
    <source>
        <dbReference type="SAM" id="Phobius"/>
    </source>
</evidence>
<feature type="transmembrane region" description="Helical" evidence="1">
    <location>
        <begin position="43"/>
        <end position="63"/>
    </location>
</feature>
<keyword evidence="1" id="KW-1133">Transmembrane helix</keyword>
<feature type="domain" description="DUF4126" evidence="2">
    <location>
        <begin position="4"/>
        <end position="171"/>
    </location>
</feature>
<feature type="transmembrane region" description="Helical" evidence="1">
    <location>
        <begin position="131"/>
        <end position="149"/>
    </location>
</feature>
<keyword evidence="1" id="KW-0472">Membrane</keyword>
<dbReference type="InterPro" id="IPR025196">
    <property type="entry name" value="DUF4126"/>
</dbReference>
<feature type="transmembrane region" description="Helical" evidence="1">
    <location>
        <begin position="155"/>
        <end position="174"/>
    </location>
</feature>
<evidence type="ECO:0000313" key="4">
    <source>
        <dbReference type="Proteomes" id="UP000715781"/>
    </source>
</evidence>
<dbReference type="Pfam" id="PF13548">
    <property type="entry name" value="DUF4126"/>
    <property type="match status" value="1"/>
</dbReference>
<keyword evidence="1" id="KW-0812">Transmembrane</keyword>
<reference evidence="3" key="1">
    <citation type="submission" date="2021-05" db="EMBL/GenBank/DDBJ databases">
        <authorList>
            <person name="Pietrasiak N."/>
            <person name="Ward R."/>
            <person name="Stajich J.E."/>
            <person name="Kurbessoian T."/>
        </authorList>
    </citation>
    <scope>NUCLEOTIDE SEQUENCE</scope>
    <source>
        <strain evidence="3">JT2-VF2</strain>
    </source>
</reference>
<dbReference type="Proteomes" id="UP000715781">
    <property type="component" value="Unassembled WGS sequence"/>
</dbReference>
<sequence length="190" mass="20977">MIEILATLSASAAAGMRIGIPLLMIGLLQGNNLWSQLPILSRVSPPILLGLLTIWSLVELLASKNILGQRMLQPIELLLSPIVGGIMGLAVVSSSATIAPNWLIAFIGGLLALVLQLVQVGWFYRLRGLPLWAVFLQDILCVVLVVFAFNASRTGGLITLILLLFAIRSAKHWYGWYWHNRRRQPTAKRY</sequence>
<dbReference type="AlphaFoldDB" id="A0A951PZU5"/>
<feature type="transmembrane region" description="Helical" evidence="1">
    <location>
        <begin position="75"/>
        <end position="96"/>
    </location>
</feature>